<dbReference type="OrthoDB" id="282393at2"/>
<sequence>MSDDKKTVKEPDANLDPLSGETGAHPVATGIGAASAGAAGAAIGGAVGGPVGAVVGAVVGAFGGGLAGKGVGEAIDPTVEDAYWQSNYSSRPYADTSATYEDYQPAYRTGYQGYSRYGTTGKKYDEIEPDLQRDYETNRGKSNVTWEKAKHATRDAWDRVERAVPGDIDKDGR</sequence>
<evidence type="ECO:0000313" key="3">
    <source>
        <dbReference type="Proteomes" id="UP000010478"/>
    </source>
</evidence>
<organism evidence="2 3">
    <name type="scientific">Phormidium nigroviride PCC 7112</name>
    <dbReference type="NCBI Taxonomy" id="179408"/>
    <lineage>
        <taxon>Bacteria</taxon>
        <taxon>Bacillati</taxon>
        <taxon>Cyanobacteriota</taxon>
        <taxon>Cyanophyceae</taxon>
        <taxon>Oscillatoriophycideae</taxon>
        <taxon>Oscillatoriales</taxon>
        <taxon>Oscillatoriaceae</taxon>
        <taxon>Phormidium</taxon>
    </lineage>
</organism>
<dbReference type="EMBL" id="CP003614">
    <property type="protein sequence ID" value="AFZ04890.1"/>
    <property type="molecule type" value="Genomic_DNA"/>
</dbReference>
<evidence type="ECO:0000313" key="2">
    <source>
        <dbReference type="EMBL" id="AFZ04890.1"/>
    </source>
</evidence>
<evidence type="ECO:0000256" key="1">
    <source>
        <dbReference type="SAM" id="MobiDB-lite"/>
    </source>
</evidence>
<dbReference type="eggNOG" id="COG3861">
    <property type="taxonomic scope" value="Bacteria"/>
</dbReference>
<dbReference type="RefSeq" id="WP_015174226.1">
    <property type="nucleotide sequence ID" value="NC_019729.1"/>
</dbReference>
<feature type="region of interest" description="Disordered" evidence="1">
    <location>
        <begin position="1"/>
        <end position="25"/>
    </location>
</feature>
<feature type="compositionally biased region" description="Basic and acidic residues" evidence="1">
    <location>
        <begin position="1"/>
        <end position="12"/>
    </location>
</feature>
<protein>
    <recommendedName>
        <fullName evidence="4">Glycine zipper domain-containing protein</fullName>
    </recommendedName>
</protein>
<evidence type="ECO:0008006" key="4">
    <source>
        <dbReference type="Google" id="ProtNLM"/>
    </source>
</evidence>
<gene>
    <name evidence="2" type="ORF">Osc7112_0261</name>
</gene>
<dbReference type="STRING" id="179408.Osc7112_0261"/>
<name>K9VC94_9CYAN</name>
<dbReference type="PATRIC" id="fig|179408.3.peg.325"/>
<dbReference type="KEGG" id="oni:Osc7112_0261"/>
<keyword evidence="3" id="KW-1185">Reference proteome</keyword>
<accession>K9VC94</accession>
<proteinExistence type="predicted"/>
<reference evidence="2 3" key="1">
    <citation type="submission" date="2012-05" db="EMBL/GenBank/DDBJ databases">
        <title>Finished chromosome of genome of Oscillatoria sp. PCC 7112.</title>
        <authorList>
            <consortium name="US DOE Joint Genome Institute"/>
            <person name="Gugger M."/>
            <person name="Coursin T."/>
            <person name="Rippka R."/>
            <person name="Tandeau De Marsac N."/>
            <person name="Huntemann M."/>
            <person name="Wei C.-L."/>
            <person name="Han J."/>
            <person name="Detter J.C."/>
            <person name="Han C."/>
            <person name="Tapia R."/>
            <person name="Davenport K."/>
            <person name="Daligault H."/>
            <person name="Erkkila T."/>
            <person name="Gu W."/>
            <person name="Munk A.C.C."/>
            <person name="Teshima H."/>
            <person name="Xu Y."/>
            <person name="Chain P."/>
            <person name="Chen A."/>
            <person name="Krypides N."/>
            <person name="Mavromatis K."/>
            <person name="Markowitz V."/>
            <person name="Szeto E."/>
            <person name="Ivanova N."/>
            <person name="Mikhailova N."/>
            <person name="Ovchinnikova G."/>
            <person name="Pagani I."/>
            <person name="Pati A."/>
            <person name="Goodwin L."/>
            <person name="Peters L."/>
            <person name="Pitluck S."/>
            <person name="Woyke T."/>
            <person name="Kerfeld C."/>
        </authorList>
    </citation>
    <scope>NUCLEOTIDE SEQUENCE [LARGE SCALE GENOMIC DNA]</scope>
    <source>
        <strain evidence="2 3">PCC 7112</strain>
    </source>
</reference>
<dbReference type="HOGENOM" id="CLU_107151_0_0_3"/>
<dbReference type="AlphaFoldDB" id="K9VC94"/>
<dbReference type="Proteomes" id="UP000010478">
    <property type="component" value="Chromosome"/>
</dbReference>